<dbReference type="EC" id="3.2.1.52" evidence="3"/>
<dbReference type="EMBL" id="JAWDIO010000002">
    <property type="protein sequence ID" value="MDU0353805.1"/>
    <property type="molecule type" value="Genomic_DNA"/>
</dbReference>
<evidence type="ECO:0000256" key="2">
    <source>
        <dbReference type="ARBA" id="ARBA00006285"/>
    </source>
</evidence>
<evidence type="ECO:0000256" key="4">
    <source>
        <dbReference type="ARBA" id="ARBA00022801"/>
    </source>
</evidence>
<dbReference type="PRINTS" id="PR00738">
    <property type="entry name" value="GLHYDRLASE20"/>
</dbReference>
<comment type="caution">
    <text evidence="10">The sequence shown here is derived from an EMBL/GenBank/DDBJ whole genome shotgun (WGS) entry which is preliminary data.</text>
</comment>
<evidence type="ECO:0000313" key="11">
    <source>
        <dbReference type="Proteomes" id="UP001247805"/>
    </source>
</evidence>
<reference evidence="10 11" key="1">
    <citation type="submission" date="2023-10" db="EMBL/GenBank/DDBJ databases">
        <title>Glaciecola aquimarina strain GGW-M5 nov., isolated from a coastal seawater.</title>
        <authorList>
            <person name="Bayburt H."/>
            <person name="Kim J.M."/>
            <person name="Choi B.J."/>
            <person name="Jeon C.O."/>
        </authorList>
    </citation>
    <scope>NUCLEOTIDE SEQUENCE [LARGE SCALE GENOMIC DNA]</scope>
    <source>
        <strain evidence="10 11">KCTC 32108</strain>
    </source>
</reference>
<evidence type="ECO:0000256" key="7">
    <source>
        <dbReference type="ARBA" id="ARBA00033000"/>
    </source>
</evidence>
<dbReference type="Gene3D" id="3.20.20.80">
    <property type="entry name" value="Glycosidases"/>
    <property type="match status" value="1"/>
</dbReference>
<dbReference type="InterPro" id="IPR025705">
    <property type="entry name" value="Beta_hexosaminidase_sua/sub"/>
</dbReference>
<dbReference type="PROSITE" id="PS51257">
    <property type="entry name" value="PROKAR_LIPOPROTEIN"/>
    <property type="match status" value="1"/>
</dbReference>
<feature type="domain" description="Glycoside hydrolase family 20 catalytic" evidence="8">
    <location>
        <begin position="171"/>
        <end position="339"/>
    </location>
</feature>
<evidence type="ECO:0000313" key="10">
    <source>
        <dbReference type="EMBL" id="MDU0353805.1"/>
    </source>
</evidence>
<dbReference type="RefSeq" id="WP_316025453.1">
    <property type="nucleotide sequence ID" value="NZ_JAWDIO010000002.1"/>
</dbReference>
<comment type="catalytic activity">
    <reaction evidence="1">
        <text>Hydrolysis of terminal non-reducing N-acetyl-D-hexosamine residues in N-acetyl-beta-D-hexosaminides.</text>
        <dbReference type="EC" id="3.2.1.52"/>
    </reaction>
</comment>
<comment type="similarity">
    <text evidence="2">Belongs to the glycosyl hydrolase 20 family.</text>
</comment>
<dbReference type="SUPFAM" id="SSF51445">
    <property type="entry name" value="(Trans)glycosidases"/>
    <property type="match status" value="1"/>
</dbReference>
<dbReference type="Pfam" id="PF02838">
    <property type="entry name" value="Glyco_hydro_20b"/>
    <property type="match status" value="1"/>
</dbReference>
<sequence length="508" mass="57135">MKWLYAFGMSCFLLGCSQQPIKQIVSDVNDPPLGQQLSLIPYPNSVQRLSGSVVIHDSVQVVVEKDAVDRQPVAKEASKVNTALQALENVLARLNLSNRADGSTKLTLRMVDQSELGDEGYRLDIKQNIVISANTETGLFYGIQTFRQLLPTRLQSSYLLPRVHIIDRPTFSWRGNMLDVARSFLPIEYLKAHIDRMARFKLNRLHIHLTDDQGWRVEIKGYPKLTEIGGASAVEGGRSGFYSQVEIQDLVSYAQQRHVILVPEVDLPGHTQAAIAAYNQLACDDVTNLAPYSGVKVGFSKLCLTQPEVIYPFVKDVLSQIAVLFPSEYIHIGGDEIKDPLYPEFIAKATRMVEALGRTAIAWEEGSVADNNAGVLLQLWNDKYDIQPALDKGHQLILSPCSYSYFDHGNFAGQPNTYDWCRKEGVPLERAYQLNPQAFMQVLGVESAMWSELVHTNATADNRLWPRLLVTAELGWSQENTRDYAEFLGRLDSLMPVLEQLNIQYYQE</sequence>
<dbReference type="Proteomes" id="UP001247805">
    <property type="component" value="Unassembled WGS sequence"/>
</dbReference>
<dbReference type="Pfam" id="PF00728">
    <property type="entry name" value="Glyco_hydro_20"/>
    <property type="match status" value="2"/>
</dbReference>
<dbReference type="InterPro" id="IPR017853">
    <property type="entry name" value="GH"/>
</dbReference>
<organism evidence="10 11">
    <name type="scientific">Paraglaciecola aquimarina</name>
    <dbReference type="NCBI Taxonomy" id="1235557"/>
    <lineage>
        <taxon>Bacteria</taxon>
        <taxon>Pseudomonadati</taxon>
        <taxon>Pseudomonadota</taxon>
        <taxon>Gammaproteobacteria</taxon>
        <taxon>Alteromonadales</taxon>
        <taxon>Alteromonadaceae</taxon>
        <taxon>Paraglaciecola</taxon>
    </lineage>
</organism>
<dbReference type="InterPro" id="IPR029018">
    <property type="entry name" value="Hex-like_dom2"/>
</dbReference>
<dbReference type="InterPro" id="IPR015883">
    <property type="entry name" value="Glyco_hydro_20_cat"/>
</dbReference>
<proteinExistence type="inferred from homology"/>
<evidence type="ECO:0000256" key="3">
    <source>
        <dbReference type="ARBA" id="ARBA00012663"/>
    </source>
</evidence>
<protein>
    <recommendedName>
        <fullName evidence="3">beta-N-acetylhexosaminidase</fullName>
        <ecNumber evidence="3">3.2.1.52</ecNumber>
    </recommendedName>
    <alternativeName>
        <fullName evidence="6">Beta-N-acetylhexosaminidase</fullName>
    </alternativeName>
    <alternativeName>
        <fullName evidence="7">N-acetyl-beta-glucosaminidase</fullName>
    </alternativeName>
</protein>
<feature type="domain" description="Glycoside hydrolase family 20 catalytic" evidence="8">
    <location>
        <begin position="341"/>
        <end position="478"/>
    </location>
</feature>
<dbReference type="InterPro" id="IPR015882">
    <property type="entry name" value="HEX_bac_N"/>
</dbReference>
<evidence type="ECO:0000259" key="9">
    <source>
        <dbReference type="Pfam" id="PF02838"/>
    </source>
</evidence>
<dbReference type="PANTHER" id="PTHR22600:SF57">
    <property type="entry name" value="BETA-N-ACETYLHEXOSAMINIDASE"/>
    <property type="match status" value="1"/>
</dbReference>
<evidence type="ECO:0000256" key="5">
    <source>
        <dbReference type="ARBA" id="ARBA00023295"/>
    </source>
</evidence>
<evidence type="ECO:0000259" key="8">
    <source>
        <dbReference type="Pfam" id="PF00728"/>
    </source>
</evidence>
<keyword evidence="5" id="KW-0326">Glycosidase</keyword>
<gene>
    <name evidence="10" type="ORF">RS130_07575</name>
</gene>
<evidence type="ECO:0000256" key="6">
    <source>
        <dbReference type="ARBA" id="ARBA00030512"/>
    </source>
</evidence>
<evidence type="ECO:0000256" key="1">
    <source>
        <dbReference type="ARBA" id="ARBA00001231"/>
    </source>
</evidence>
<keyword evidence="4" id="KW-0378">Hydrolase</keyword>
<feature type="domain" description="Beta-hexosaminidase bacterial type N-terminal" evidence="9">
    <location>
        <begin position="37"/>
        <end position="167"/>
    </location>
</feature>
<dbReference type="PIRSF" id="PIRSF001093">
    <property type="entry name" value="B-hxosamndse_ab_euk"/>
    <property type="match status" value="1"/>
</dbReference>
<dbReference type="PANTHER" id="PTHR22600">
    <property type="entry name" value="BETA-HEXOSAMINIDASE"/>
    <property type="match status" value="1"/>
</dbReference>
<keyword evidence="11" id="KW-1185">Reference proteome</keyword>
<dbReference type="SUPFAM" id="SSF55545">
    <property type="entry name" value="beta-N-acetylhexosaminidase-like domain"/>
    <property type="match status" value="1"/>
</dbReference>
<accession>A0ABU3SUW9</accession>
<dbReference type="Gene3D" id="3.30.379.10">
    <property type="entry name" value="Chitobiase/beta-hexosaminidase domain 2-like"/>
    <property type="match status" value="1"/>
</dbReference>
<name>A0ABU3SUW9_9ALTE</name>